<dbReference type="AlphaFoldDB" id="A0A1W1E6I1"/>
<reference evidence="1" key="1">
    <citation type="submission" date="2016-10" db="EMBL/GenBank/DDBJ databases">
        <authorList>
            <person name="de Groot N.N."/>
        </authorList>
    </citation>
    <scope>NUCLEOTIDE SEQUENCE</scope>
</reference>
<accession>A0A1W1E6I1</accession>
<gene>
    <name evidence="1" type="ORF">MNB_SUP05-SYMBIONT-5-164</name>
</gene>
<dbReference type="EMBL" id="FPHZ01000231">
    <property type="protein sequence ID" value="SFV89498.1"/>
    <property type="molecule type" value="Genomic_DNA"/>
</dbReference>
<proteinExistence type="predicted"/>
<protein>
    <submittedName>
        <fullName evidence="1">Molybdopterin biosynthesis protein MoeA</fullName>
    </submittedName>
</protein>
<organism evidence="1">
    <name type="scientific">hydrothermal vent metagenome</name>
    <dbReference type="NCBI Taxonomy" id="652676"/>
    <lineage>
        <taxon>unclassified sequences</taxon>
        <taxon>metagenomes</taxon>
        <taxon>ecological metagenomes</taxon>
    </lineage>
</organism>
<name>A0A1W1E6I1_9ZZZZ</name>
<sequence length="57" mass="6322">MDLKNSKINKICHFANHPYLSAREATHCKGLNLTQETKDMHKAIGLIGIISACQNEA</sequence>
<evidence type="ECO:0000313" key="1">
    <source>
        <dbReference type="EMBL" id="SFV89498.1"/>
    </source>
</evidence>